<reference evidence="1 2" key="1">
    <citation type="submission" date="2019-02" db="EMBL/GenBank/DDBJ databases">
        <title>Shewanella sp. D4-2 isolated from Dokdo Island.</title>
        <authorList>
            <person name="Baek K."/>
        </authorList>
    </citation>
    <scope>NUCLEOTIDE SEQUENCE [LARGE SCALE GENOMIC DNA]</scope>
    <source>
        <strain evidence="1 2">D4-2</strain>
    </source>
</reference>
<accession>A0A411PG78</accession>
<dbReference type="RefSeq" id="WP_130598618.1">
    <property type="nucleotide sequence ID" value="NZ_CP036200.1"/>
</dbReference>
<organism evidence="1 2">
    <name type="scientific">Shewanella maritima</name>
    <dbReference type="NCBI Taxonomy" id="2520507"/>
    <lineage>
        <taxon>Bacteria</taxon>
        <taxon>Pseudomonadati</taxon>
        <taxon>Pseudomonadota</taxon>
        <taxon>Gammaproteobacteria</taxon>
        <taxon>Alteromonadales</taxon>
        <taxon>Shewanellaceae</taxon>
        <taxon>Shewanella</taxon>
    </lineage>
</organism>
<dbReference type="PROSITE" id="PS51257">
    <property type="entry name" value="PROKAR_LIPOPROTEIN"/>
    <property type="match status" value="1"/>
</dbReference>
<dbReference type="AlphaFoldDB" id="A0A411PG78"/>
<keyword evidence="2" id="KW-1185">Reference proteome</keyword>
<gene>
    <name evidence="1" type="ORF">EXU30_06950</name>
</gene>
<protein>
    <submittedName>
        <fullName evidence="1">Uncharacterized protein</fullName>
    </submittedName>
</protein>
<proteinExistence type="predicted"/>
<dbReference type="KEGG" id="smai:EXU30_06950"/>
<dbReference type="Proteomes" id="UP000291106">
    <property type="component" value="Chromosome"/>
</dbReference>
<name>A0A411PG78_9GAMM</name>
<evidence type="ECO:0000313" key="2">
    <source>
        <dbReference type="Proteomes" id="UP000291106"/>
    </source>
</evidence>
<dbReference type="EMBL" id="CP036200">
    <property type="protein sequence ID" value="QBF82464.1"/>
    <property type="molecule type" value="Genomic_DNA"/>
</dbReference>
<dbReference type="OrthoDB" id="6272643at2"/>
<evidence type="ECO:0000313" key="1">
    <source>
        <dbReference type="EMBL" id="QBF82464.1"/>
    </source>
</evidence>
<sequence length="202" mass="23651">MLLSHYRINSILRLNTLLAGAWFACLPLGLEASNTVVMTSVNGVSQVNHNDGWRWGAGWNNYRGPSIGIGWSNGYYDPWRHNGWRHGYWGNDPWRWGYWRNRHWDNRYPYRERYRQPKIIQPKKIAPPQRVTTSISYDEGLHSLPANARVVIKGPQTFYEWQGVTYQYDWQAQRYMVVHEPETLVQETSIPEGPASTASKEE</sequence>